<dbReference type="InterPro" id="IPR050902">
    <property type="entry name" value="ABC_Transporter_SBP"/>
</dbReference>
<protein>
    <submittedName>
        <fullName evidence="5">ABC transporter substrate-binding protein</fullName>
    </submittedName>
</protein>
<dbReference type="Pfam" id="PF01497">
    <property type="entry name" value="Peripla_BP_2"/>
    <property type="match status" value="1"/>
</dbReference>
<dbReference type="PROSITE" id="PS50983">
    <property type="entry name" value="FE_B12_PBP"/>
    <property type="match status" value="1"/>
</dbReference>
<evidence type="ECO:0000313" key="5">
    <source>
        <dbReference type="EMBL" id="GLW64985.1"/>
    </source>
</evidence>
<feature type="domain" description="Fe/B12 periplasmic-binding" evidence="4">
    <location>
        <begin position="48"/>
        <end position="286"/>
    </location>
</feature>
<dbReference type="Gene3D" id="3.40.50.1980">
    <property type="entry name" value="Nitrogenase molybdenum iron protein domain"/>
    <property type="match status" value="2"/>
</dbReference>
<dbReference type="PANTHER" id="PTHR30535:SF35">
    <property type="entry name" value="PERIPLASMIC BINDING PROTEIN"/>
    <property type="match status" value="1"/>
</dbReference>
<evidence type="ECO:0000259" key="4">
    <source>
        <dbReference type="PROSITE" id="PS50983"/>
    </source>
</evidence>
<organism evidence="5 6">
    <name type="scientific">Actinomadura rubrobrunea</name>
    <dbReference type="NCBI Taxonomy" id="115335"/>
    <lineage>
        <taxon>Bacteria</taxon>
        <taxon>Bacillati</taxon>
        <taxon>Actinomycetota</taxon>
        <taxon>Actinomycetes</taxon>
        <taxon>Streptosporangiales</taxon>
        <taxon>Thermomonosporaceae</taxon>
        <taxon>Actinomadura</taxon>
    </lineage>
</organism>
<name>A0A9W6UXS0_9ACTN</name>
<proteinExistence type="inferred from homology"/>
<gene>
    <name evidence="5" type="ORF">Arub01_32290</name>
</gene>
<keyword evidence="2" id="KW-0732">Signal</keyword>
<dbReference type="InterPro" id="IPR002491">
    <property type="entry name" value="ABC_transptr_periplasmic_BD"/>
</dbReference>
<accession>A0A9W6UXS0</accession>
<keyword evidence="6" id="KW-1185">Reference proteome</keyword>
<comment type="caution">
    <text evidence="5">The sequence shown here is derived from an EMBL/GenBank/DDBJ whole genome shotgun (WGS) entry which is preliminary data.</text>
</comment>
<comment type="similarity">
    <text evidence="1">Belongs to the bacterial solute-binding protein 8 family.</text>
</comment>
<dbReference type="Proteomes" id="UP001165124">
    <property type="component" value="Unassembled WGS sequence"/>
</dbReference>
<feature type="region of interest" description="Disordered" evidence="3">
    <location>
        <begin position="1"/>
        <end position="42"/>
    </location>
</feature>
<dbReference type="EMBL" id="BSRZ01000007">
    <property type="protein sequence ID" value="GLW64985.1"/>
    <property type="molecule type" value="Genomic_DNA"/>
</dbReference>
<evidence type="ECO:0000256" key="3">
    <source>
        <dbReference type="SAM" id="MobiDB-lite"/>
    </source>
</evidence>
<dbReference type="SUPFAM" id="SSF53807">
    <property type="entry name" value="Helical backbone' metal receptor"/>
    <property type="match status" value="1"/>
</dbReference>
<dbReference type="InterPro" id="IPR054828">
    <property type="entry name" value="Vit_B12_bind_prot"/>
</dbReference>
<dbReference type="NCBIfam" id="NF038402">
    <property type="entry name" value="TroA_like"/>
    <property type="match status" value="1"/>
</dbReference>
<sequence>MARPPAPAPSGGVPPDAASGGVPPDAASGGVPLDDTGAPVPVPDRVRRVVSLVPSLTETVAATAPDLLVGATDWCTHPPGLDVARVRGTKNPDLDRIADLRPDVVLGNAEENRPADVAALRAAGIPVWMTDIRTVDRALASLRRMLAEACRVPAPAWLDAAARAWSGLPAPRRRRSAIVPVWRRPWMVVGRDTFAGDVLARLGVDNVYADHPDRYPKIGIAELTAAGADLVVLPDEPYRFTADDGPECFPGVDVALVDGRYLTWYGPSLVDAPRVLAAQLAAVLRR</sequence>
<feature type="compositionally biased region" description="Low complexity" evidence="3">
    <location>
        <begin position="9"/>
        <end position="32"/>
    </location>
</feature>
<evidence type="ECO:0000313" key="6">
    <source>
        <dbReference type="Proteomes" id="UP001165124"/>
    </source>
</evidence>
<dbReference type="AlphaFoldDB" id="A0A9W6UXS0"/>
<evidence type="ECO:0000256" key="1">
    <source>
        <dbReference type="ARBA" id="ARBA00008814"/>
    </source>
</evidence>
<reference evidence="5" key="1">
    <citation type="submission" date="2023-02" db="EMBL/GenBank/DDBJ databases">
        <title>Actinomadura rubrobrunea NBRC 14622.</title>
        <authorList>
            <person name="Ichikawa N."/>
            <person name="Sato H."/>
            <person name="Tonouchi N."/>
        </authorList>
    </citation>
    <scope>NUCLEOTIDE SEQUENCE</scope>
    <source>
        <strain evidence="5">NBRC 14622</strain>
    </source>
</reference>
<dbReference type="PANTHER" id="PTHR30535">
    <property type="entry name" value="VITAMIN B12-BINDING PROTEIN"/>
    <property type="match status" value="1"/>
</dbReference>
<evidence type="ECO:0000256" key="2">
    <source>
        <dbReference type="ARBA" id="ARBA00022729"/>
    </source>
</evidence>
<dbReference type="RefSeq" id="WP_169803880.1">
    <property type="nucleotide sequence ID" value="NZ_BSRZ01000007.1"/>
</dbReference>